<evidence type="ECO:0000313" key="2">
    <source>
        <dbReference type="Proteomes" id="UP000001400"/>
    </source>
</evidence>
<dbReference type="OrthoDB" id="146312at2157"/>
<dbReference type="HOGENOM" id="CLU_031277_2_0_2"/>
<dbReference type="PIRSF" id="PIRSF033563">
    <property type="entry name" value="UCP033563"/>
    <property type="match status" value="1"/>
</dbReference>
<dbReference type="AlphaFoldDB" id="B5ID08"/>
<dbReference type="STRING" id="439481.Aboo_1422"/>
<dbReference type="GeneID" id="8828386"/>
<reference evidence="1" key="1">
    <citation type="submission" date="2010-02" db="EMBL/GenBank/DDBJ databases">
        <title>Complete sequence of Aciduliprofundum boonei T469.</title>
        <authorList>
            <consortium name="US DOE Joint Genome Institute"/>
            <person name="Lucas S."/>
            <person name="Copeland A."/>
            <person name="Lapidus A."/>
            <person name="Cheng J.-F."/>
            <person name="Bruce D."/>
            <person name="Goodwin L."/>
            <person name="Pitluck S."/>
            <person name="Saunders E."/>
            <person name="Detter J.C."/>
            <person name="Han C."/>
            <person name="Tapia R."/>
            <person name="Land M."/>
            <person name="Hauser L."/>
            <person name="Kyrpides N."/>
            <person name="Mikhailova N."/>
            <person name="Flores G."/>
            <person name="Reysenbach A.-L."/>
            <person name="Woyke T."/>
        </authorList>
    </citation>
    <scope>NUCLEOTIDE SEQUENCE</scope>
    <source>
        <strain evidence="1">T469</strain>
    </source>
</reference>
<dbReference type="RefSeq" id="WP_008084040.1">
    <property type="nucleotide sequence ID" value="NC_013926.1"/>
</dbReference>
<evidence type="ECO:0008006" key="3">
    <source>
        <dbReference type="Google" id="ProtNLM"/>
    </source>
</evidence>
<dbReference type="Pfam" id="PF06245">
    <property type="entry name" value="DUF1015"/>
    <property type="match status" value="1"/>
</dbReference>
<dbReference type="eggNOG" id="arCOG03573">
    <property type="taxonomic scope" value="Archaea"/>
</dbReference>
<keyword evidence="2" id="KW-1185">Reference proteome</keyword>
<protein>
    <recommendedName>
        <fullName evidence="3">DUF1015 domain-containing protein</fullName>
    </recommendedName>
</protein>
<dbReference type="PANTHER" id="PTHR36454:SF1">
    <property type="entry name" value="DUF1015 DOMAIN-CONTAINING PROTEIN"/>
    <property type="match status" value="1"/>
</dbReference>
<dbReference type="Proteomes" id="UP000001400">
    <property type="component" value="Chromosome"/>
</dbReference>
<gene>
    <name evidence="1" type="ordered locus">Aboo_1422</name>
</gene>
<sequence>MVEIRPFKALHYSDALIGRDLSKVITQPYDKINREMLDEYYKKHEYNFAKLILPREENRYEMAAKRLQEWKENGIIVRDKEPGIYIYTQEFELRGKKYTRRGFIAAMRLHPFEERVVLPHEKTHRGPKEDRLNMLRATKTNLEAGFVLYKDDGRVKEIIDEVIKGTPDFYGVDDYGTITRLYKVNDYEKIRTIQDVLKDEQVVIADGHHRYETAVYFRDEMRSKIPDWKDNSAFNYRMTYMVSLDDPGLIVLPTHRLLAKVKIQEEQWEKIKEYFSVEEIDIKETEEFLKENKNSNAFVVYQDGKAYGLVRNKDVSQFMNKEWSEAYRSLDAVVLREVIFKILGVKDPKIDEDIYYERWIEDAVEKVDKKVAKVAFLLNPTPPEIVLEVARHLERMPQKTTDFYPKVISGFTMMPVNENEFL</sequence>
<name>B5ID08_ACIB4</name>
<dbReference type="PANTHER" id="PTHR36454">
    <property type="entry name" value="LMO2823 PROTEIN"/>
    <property type="match status" value="1"/>
</dbReference>
<evidence type="ECO:0000313" key="1">
    <source>
        <dbReference type="EMBL" id="ADD09229.1"/>
    </source>
</evidence>
<proteinExistence type="predicted"/>
<organism evidence="1 2">
    <name type="scientific">Aciduliprofundum boonei (strain DSM 19572 / T469)</name>
    <dbReference type="NCBI Taxonomy" id="439481"/>
    <lineage>
        <taxon>Archaea</taxon>
        <taxon>Methanobacteriati</taxon>
        <taxon>Thermoplasmatota</taxon>
        <taxon>DHVE2 group</taxon>
        <taxon>Candidatus Aciduliprofundum</taxon>
    </lineage>
</organism>
<dbReference type="KEGG" id="abi:Aboo_1422"/>
<dbReference type="InterPro" id="IPR008323">
    <property type="entry name" value="UCP033563"/>
</dbReference>
<accession>B5ID08</accession>
<dbReference type="EMBL" id="CP001941">
    <property type="protein sequence ID" value="ADD09229.1"/>
    <property type="molecule type" value="Genomic_DNA"/>
</dbReference>